<evidence type="ECO:0000256" key="3">
    <source>
        <dbReference type="ARBA" id="ARBA00023140"/>
    </source>
</evidence>
<comment type="similarity">
    <text evidence="2">Belongs to the ATP-dependent AMP-binding enzyme family.</text>
</comment>
<dbReference type="PANTHER" id="PTHR24096:SF353">
    <property type="entry name" value="GH16244P-RELATED"/>
    <property type="match status" value="1"/>
</dbReference>
<dbReference type="AlphaFoldDB" id="B4N8Z3"/>
<dbReference type="SMR" id="B4N8Z3"/>
<comment type="subcellular location">
    <subcellularLocation>
        <location evidence="1">Peroxisome</location>
    </subcellularLocation>
</comment>
<reference evidence="6 7" key="1">
    <citation type="journal article" date="2007" name="Nature">
        <title>Evolution of genes and genomes on the Drosophila phylogeny.</title>
        <authorList>
            <consortium name="Drosophila 12 Genomes Consortium"/>
            <person name="Clark A.G."/>
            <person name="Eisen M.B."/>
            <person name="Smith D.R."/>
            <person name="Bergman C.M."/>
            <person name="Oliver B."/>
            <person name="Markow T.A."/>
            <person name="Kaufman T.C."/>
            <person name="Kellis M."/>
            <person name="Gelbart W."/>
            <person name="Iyer V.N."/>
            <person name="Pollard D.A."/>
            <person name="Sackton T.B."/>
            <person name="Larracuente A.M."/>
            <person name="Singh N.D."/>
            <person name="Abad J.P."/>
            <person name="Abt D.N."/>
            <person name="Adryan B."/>
            <person name="Aguade M."/>
            <person name="Akashi H."/>
            <person name="Anderson W.W."/>
            <person name="Aquadro C.F."/>
            <person name="Ardell D.H."/>
            <person name="Arguello R."/>
            <person name="Artieri C.G."/>
            <person name="Barbash D.A."/>
            <person name="Barker D."/>
            <person name="Barsanti P."/>
            <person name="Batterham P."/>
            <person name="Batzoglou S."/>
            <person name="Begun D."/>
            <person name="Bhutkar A."/>
            <person name="Blanco E."/>
            <person name="Bosak S.A."/>
            <person name="Bradley R.K."/>
            <person name="Brand A.D."/>
            <person name="Brent M.R."/>
            <person name="Brooks A.N."/>
            <person name="Brown R.H."/>
            <person name="Butlin R.K."/>
            <person name="Caggese C."/>
            <person name="Calvi B.R."/>
            <person name="Bernardo de Carvalho A."/>
            <person name="Caspi A."/>
            <person name="Castrezana S."/>
            <person name="Celniker S.E."/>
            <person name="Chang J.L."/>
            <person name="Chapple C."/>
            <person name="Chatterji S."/>
            <person name="Chinwalla A."/>
            <person name="Civetta A."/>
            <person name="Clifton S.W."/>
            <person name="Comeron J.M."/>
            <person name="Costello J.C."/>
            <person name="Coyne J.A."/>
            <person name="Daub J."/>
            <person name="David R.G."/>
            <person name="Delcher A.L."/>
            <person name="Delehaunty K."/>
            <person name="Do C.B."/>
            <person name="Ebling H."/>
            <person name="Edwards K."/>
            <person name="Eickbush T."/>
            <person name="Evans J.D."/>
            <person name="Filipski A."/>
            <person name="Findeiss S."/>
            <person name="Freyhult E."/>
            <person name="Fulton L."/>
            <person name="Fulton R."/>
            <person name="Garcia A.C."/>
            <person name="Gardiner A."/>
            <person name="Garfield D.A."/>
            <person name="Garvin B.E."/>
            <person name="Gibson G."/>
            <person name="Gilbert D."/>
            <person name="Gnerre S."/>
            <person name="Godfrey J."/>
            <person name="Good R."/>
            <person name="Gotea V."/>
            <person name="Gravely B."/>
            <person name="Greenberg A.J."/>
            <person name="Griffiths-Jones S."/>
            <person name="Gross S."/>
            <person name="Guigo R."/>
            <person name="Gustafson E.A."/>
            <person name="Haerty W."/>
            <person name="Hahn M.W."/>
            <person name="Halligan D.L."/>
            <person name="Halpern A.L."/>
            <person name="Halter G.M."/>
            <person name="Han M.V."/>
            <person name="Heger A."/>
            <person name="Hillier L."/>
            <person name="Hinrichs A.S."/>
            <person name="Holmes I."/>
            <person name="Hoskins R.A."/>
            <person name="Hubisz M.J."/>
            <person name="Hultmark D."/>
            <person name="Huntley M.A."/>
            <person name="Jaffe D.B."/>
            <person name="Jagadeeshan S."/>
            <person name="Jeck W.R."/>
            <person name="Johnson J."/>
            <person name="Jones C.D."/>
            <person name="Jordan W.C."/>
            <person name="Karpen G.H."/>
            <person name="Kataoka E."/>
            <person name="Keightley P.D."/>
            <person name="Kheradpour P."/>
            <person name="Kirkness E.F."/>
            <person name="Koerich L.B."/>
            <person name="Kristiansen K."/>
            <person name="Kudrna D."/>
            <person name="Kulathinal R.J."/>
            <person name="Kumar S."/>
            <person name="Kwok R."/>
            <person name="Lander E."/>
            <person name="Langley C.H."/>
            <person name="Lapoint R."/>
            <person name="Lazzaro B.P."/>
            <person name="Lee S.J."/>
            <person name="Levesque L."/>
            <person name="Li R."/>
            <person name="Lin C.F."/>
            <person name="Lin M.F."/>
            <person name="Lindblad-Toh K."/>
            <person name="Llopart A."/>
            <person name="Long M."/>
            <person name="Low L."/>
            <person name="Lozovsky E."/>
            <person name="Lu J."/>
            <person name="Luo M."/>
            <person name="Machado C.A."/>
            <person name="Makalowski W."/>
            <person name="Marzo M."/>
            <person name="Matsuda M."/>
            <person name="Matzkin L."/>
            <person name="McAllister B."/>
            <person name="McBride C.S."/>
            <person name="McKernan B."/>
            <person name="McKernan K."/>
            <person name="Mendez-Lago M."/>
            <person name="Minx P."/>
            <person name="Mollenhauer M.U."/>
            <person name="Montooth K."/>
            <person name="Mount S.M."/>
            <person name="Mu X."/>
            <person name="Myers E."/>
            <person name="Negre B."/>
            <person name="Newfeld S."/>
            <person name="Nielsen R."/>
            <person name="Noor M.A."/>
            <person name="O'Grady P."/>
            <person name="Pachter L."/>
            <person name="Papaceit M."/>
            <person name="Parisi M.J."/>
            <person name="Parisi M."/>
            <person name="Parts L."/>
            <person name="Pedersen J.S."/>
            <person name="Pesole G."/>
            <person name="Phillippy A.M."/>
            <person name="Ponting C.P."/>
            <person name="Pop M."/>
            <person name="Porcelli D."/>
            <person name="Powell J.R."/>
            <person name="Prohaska S."/>
            <person name="Pruitt K."/>
            <person name="Puig M."/>
            <person name="Quesneville H."/>
            <person name="Ram K.R."/>
            <person name="Rand D."/>
            <person name="Rasmussen M.D."/>
            <person name="Reed L.K."/>
            <person name="Reenan R."/>
            <person name="Reily A."/>
            <person name="Remington K.A."/>
            <person name="Rieger T.T."/>
            <person name="Ritchie M.G."/>
            <person name="Robin C."/>
            <person name="Rogers Y.H."/>
            <person name="Rohde C."/>
            <person name="Rozas J."/>
            <person name="Rubenfield M.J."/>
            <person name="Ruiz A."/>
            <person name="Russo S."/>
            <person name="Salzberg S.L."/>
            <person name="Sanchez-Gracia A."/>
            <person name="Saranga D.J."/>
            <person name="Sato H."/>
            <person name="Schaeffer S.W."/>
            <person name="Schatz M.C."/>
            <person name="Schlenke T."/>
            <person name="Schwartz R."/>
            <person name="Segarra C."/>
            <person name="Singh R.S."/>
            <person name="Sirot L."/>
            <person name="Sirota M."/>
            <person name="Sisneros N.B."/>
            <person name="Smith C.D."/>
            <person name="Smith T.F."/>
            <person name="Spieth J."/>
            <person name="Stage D.E."/>
            <person name="Stark A."/>
            <person name="Stephan W."/>
            <person name="Strausberg R.L."/>
            <person name="Strempel S."/>
            <person name="Sturgill D."/>
            <person name="Sutton G."/>
            <person name="Sutton G.G."/>
            <person name="Tao W."/>
            <person name="Teichmann S."/>
            <person name="Tobari Y.N."/>
            <person name="Tomimura Y."/>
            <person name="Tsolas J.M."/>
            <person name="Valente V.L."/>
            <person name="Venter E."/>
            <person name="Venter J.C."/>
            <person name="Vicario S."/>
            <person name="Vieira F.G."/>
            <person name="Vilella A.J."/>
            <person name="Villasante A."/>
            <person name="Walenz B."/>
            <person name="Wang J."/>
            <person name="Wasserman M."/>
            <person name="Watts T."/>
            <person name="Wilson D."/>
            <person name="Wilson R.K."/>
            <person name="Wing R.A."/>
            <person name="Wolfner M.F."/>
            <person name="Wong A."/>
            <person name="Wong G.K."/>
            <person name="Wu C.I."/>
            <person name="Wu G."/>
            <person name="Yamamoto D."/>
            <person name="Yang H.P."/>
            <person name="Yang S.P."/>
            <person name="Yorke J.A."/>
            <person name="Yoshida K."/>
            <person name="Zdobnov E."/>
            <person name="Zhang P."/>
            <person name="Zhang Y."/>
            <person name="Zimin A.V."/>
            <person name="Baldwin J."/>
            <person name="Abdouelleil A."/>
            <person name="Abdulkadir J."/>
            <person name="Abebe A."/>
            <person name="Abera B."/>
            <person name="Abreu J."/>
            <person name="Acer S.C."/>
            <person name="Aftuck L."/>
            <person name="Alexander A."/>
            <person name="An P."/>
            <person name="Anderson E."/>
            <person name="Anderson S."/>
            <person name="Arachi H."/>
            <person name="Azer M."/>
            <person name="Bachantsang P."/>
            <person name="Barry A."/>
            <person name="Bayul T."/>
            <person name="Berlin A."/>
            <person name="Bessette D."/>
            <person name="Bloom T."/>
            <person name="Blye J."/>
            <person name="Boguslavskiy L."/>
            <person name="Bonnet C."/>
            <person name="Boukhgalter B."/>
            <person name="Bourzgui I."/>
            <person name="Brown A."/>
            <person name="Cahill P."/>
            <person name="Channer S."/>
            <person name="Cheshatsang Y."/>
            <person name="Chuda L."/>
            <person name="Citroen M."/>
            <person name="Collymore A."/>
            <person name="Cooke P."/>
            <person name="Costello M."/>
            <person name="D'Aco K."/>
            <person name="Daza R."/>
            <person name="De Haan G."/>
            <person name="DeGray S."/>
            <person name="DeMaso C."/>
            <person name="Dhargay N."/>
            <person name="Dooley K."/>
            <person name="Dooley E."/>
            <person name="Doricent M."/>
            <person name="Dorje P."/>
            <person name="Dorjee K."/>
            <person name="Dupes A."/>
            <person name="Elong R."/>
            <person name="Falk J."/>
            <person name="Farina A."/>
            <person name="Faro S."/>
            <person name="Ferguson D."/>
            <person name="Fisher S."/>
            <person name="Foley C.D."/>
            <person name="Franke A."/>
            <person name="Friedrich D."/>
            <person name="Gadbois L."/>
            <person name="Gearin G."/>
            <person name="Gearin C.R."/>
            <person name="Giannoukos G."/>
            <person name="Goode T."/>
            <person name="Graham J."/>
            <person name="Grandbois E."/>
            <person name="Grewal S."/>
            <person name="Gyaltsen K."/>
            <person name="Hafez N."/>
            <person name="Hagos B."/>
            <person name="Hall J."/>
            <person name="Henson C."/>
            <person name="Hollinger A."/>
            <person name="Honan T."/>
            <person name="Huard M.D."/>
            <person name="Hughes L."/>
            <person name="Hurhula B."/>
            <person name="Husby M.E."/>
            <person name="Kamat A."/>
            <person name="Kanga B."/>
            <person name="Kashin S."/>
            <person name="Khazanovich D."/>
            <person name="Kisner P."/>
            <person name="Lance K."/>
            <person name="Lara M."/>
            <person name="Lee W."/>
            <person name="Lennon N."/>
            <person name="Letendre F."/>
            <person name="LeVine R."/>
            <person name="Lipovsky A."/>
            <person name="Liu X."/>
            <person name="Liu J."/>
            <person name="Liu S."/>
            <person name="Lokyitsang T."/>
            <person name="Lokyitsang Y."/>
            <person name="Lubonja R."/>
            <person name="Lui A."/>
            <person name="MacDonald P."/>
            <person name="Magnisalis V."/>
            <person name="Maru K."/>
            <person name="Matthews C."/>
            <person name="McCusker W."/>
            <person name="McDonough S."/>
            <person name="Mehta T."/>
            <person name="Meldrim J."/>
            <person name="Meneus L."/>
            <person name="Mihai O."/>
            <person name="Mihalev A."/>
            <person name="Mihova T."/>
            <person name="Mittelman R."/>
            <person name="Mlenga V."/>
            <person name="Montmayeur A."/>
            <person name="Mulrain L."/>
            <person name="Navidi A."/>
            <person name="Naylor J."/>
            <person name="Negash T."/>
            <person name="Nguyen T."/>
            <person name="Nguyen N."/>
            <person name="Nicol R."/>
            <person name="Norbu C."/>
            <person name="Norbu N."/>
            <person name="Novod N."/>
            <person name="O'Neill B."/>
            <person name="Osman S."/>
            <person name="Markiewicz E."/>
            <person name="Oyono O.L."/>
            <person name="Patti C."/>
            <person name="Phunkhang P."/>
            <person name="Pierre F."/>
            <person name="Priest M."/>
            <person name="Raghuraman S."/>
            <person name="Rege F."/>
            <person name="Reyes R."/>
            <person name="Rise C."/>
            <person name="Rogov P."/>
            <person name="Ross K."/>
            <person name="Ryan E."/>
            <person name="Settipalli S."/>
            <person name="Shea T."/>
            <person name="Sherpa N."/>
            <person name="Shi L."/>
            <person name="Shih D."/>
            <person name="Sparrow T."/>
            <person name="Spaulding J."/>
            <person name="Stalker J."/>
            <person name="Stange-Thomann N."/>
            <person name="Stavropoulos S."/>
            <person name="Stone C."/>
            <person name="Strader C."/>
            <person name="Tesfaye S."/>
            <person name="Thomson T."/>
            <person name="Thoulutsang Y."/>
            <person name="Thoulutsang D."/>
            <person name="Topham K."/>
            <person name="Topping I."/>
            <person name="Tsamla T."/>
            <person name="Vassiliev H."/>
            <person name="Vo A."/>
            <person name="Wangchuk T."/>
            <person name="Wangdi T."/>
            <person name="Weiand M."/>
            <person name="Wilkinson J."/>
            <person name="Wilson A."/>
            <person name="Yadav S."/>
            <person name="Young G."/>
            <person name="Yu Q."/>
            <person name="Zembek L."/>
            <person name="Zhong D."/>
            <person name="Zimmer A."/>
            <person name="Zwirko Z."/>
            <person name="Jaffe D.B."/>
            <person name="Alvarez P."/>
            <person name="Brockman W."/>
            <person name="Butler J."/>
            <person name="Chin C."/>
            <person name="Gnerre S."/>
            <person name="Grabherr M."/>
            <person name="Kleber M."/>
            <person name="Mauceli E."/>
            <person name="MacCallum I."/>
        </authorList>
    </citation>
    <scope>NUCLEOTIDE SEQUENCE [LARGE SCALE GENOMIC DNA]</scope>
    <source>
        <strain evidence="7">Tucson 14030-0811.24</strain>
    </source>
</reference>
<dbReference type="GO" id="GO:0004467">
    <property type="term" value="F:long-chain fatty acid-CoA ligase activity"/>
    <property type="evidence" value="ECO:0007669"/>
    <property type="project" value="TreeGrafter"/>
</dbReference>
<feature type="domain" description="AMP-binding enzyme C-terminal" evidence="5">
    <location>
        <begin position="439"/>
        <end position="516"/>
    </location>
</feature>
<dbReference type="InterPro" id="IPR042099">
    <property type="entry name" value="ANL_N_sf"/>
</dbReference>
<dbReference type="InterPro" id="IPR045851">
    <property type="entry name" value="AMP-bd_C_sf"/>
</dbReference>
<dbReference type="Pfam" id="PF13193">
    <property type="entry name" value="AMP-binding_C"/>
    <property type="match status" value="1"/>
</dbReference>
<organism evidence="6 7">
    <name type="scientific">Drosophila willistoni</name>
    <name type="common">Fruit fly</name>
    <dbReference type="NCBI Taxonomy" id="7260"/>
    <lineage>
        <taxon>Eukaryota</taxon>
        <taxon>Metazoa</taxon>
        <taxon>Ecdysozoa</taxon>
        <taxon>Arthropoda</taxon>
        <taxon>Hexapoda</taxon>
        <taxon>Insecta</taxon>
        <taxon>Pterygota</taxon>
        <taxon>Neoptera</taxon>
        <taxon>Endopterygota</taxon>
        <taxon>Diptera</taxon>
        <taxon>Brachycera</taxon>
        <taxon>Muscomorpha</taxon>
        <taxon>Ephydroidea</taxon>
        <taxon>Drosophilidae</taxon>
        <taxon>Drosophila</taxon>
        <taxon>Sophophora</taxon>
    </lineage>
</organism>
<evidence type="ECO:0000256" key="2">
    <source>
        <dbReference type="ARBA" id="ARBA00006432"/>
    </source>
</evidence>
<sequence length="532" mass="59150">MLSIPTTYDDKTKVWSGMKLESVYKNDTSVGKIIFKTMRNWPRNVCQISDTENVTVTYGQALTWATRVALYLKKSGYNHTDVIGISAKNSTYVMPVAVACLMNATPFHSVNPLLDGGTIKHLFNITKPKVVFCDAADYDKVHSATSEFQPIIITLTGHLDGIQKIEDLFEPSHAEMFYEPEPLQDEFQTVAILCSSGTTGLPKAVCVPNGVLIQDSMAINSELIYFVSASLDWITGLWAFVFSAVFGATRIITTSPFDPANFSRMVEKYKINYCIIPPEHISSLVDCPEATSERLASLRRLNYGGGLVTVATLKNIQSLCPNAIISSAYGMTEVGSIALNLGQVKLSAAGKPLPGKRIRIINEQGKNLGYHEIGEICVHTGRVWSGYYNNPEESHRVQDDEGWFHTGDMGYFDEDNYLYIVDRQKEVRKYKGLQYWPTEIENVIAELPDVVRVCVVGIYDEHYGDEAGALVVKRKGSDLSANDIIEHVAKRLLDTQKQIRAGVFFTDKMPANLNGKVMRKAAHDAFIALSKK</sequence>
<dbReference type="FunFam" id="3.30.300.30:FF:000007">
    <property type="entry name" value="4-coumarate--CoA ligase 2"/>
    <property type="match status" value="1"/>
</dbReference>
<dbReference type="GO" id="GO:0010891">
    <property type="term" value="P:negative regulation of triglyceride storage"/>
    <property type="evidence" value="ECO:0007669"/>
    <property type="project" value="EnsemblMetazoa"/>
</dbReference>
<dbReference type="STRING" id="7260.B4N8Z3"/>
<dbReference type="SUPFAM" id="SSF56801">
    <property type="entry name" value="Acetyl-CoA synthetase-like"/>
    <property type="match status" value="1"/>
</dbReference>
<gene>
    <name evidence="6" type="primary">Dwil\GK11566</name>
    <name evidence="6" type="ORF">Dwil_GK11566</name>
</gene>
<dbReference type="EMBL" id="CH964232">
    <property type="protein sequence ID" value="EDW80498.1"/>
    <property type="molecule type" value="Genomic_DNA"/>
</dbReference>
<keyword evidence="3" id="KW-0576">Peroxisome</keyword>
<evidence type="ECO:0000259" key="4">
    <source>
        <dbReference type="Pfam" id="PF00501"/>
    </source>
</evidence>
<dbReference type="PANTHER" id="PTHR24096">
    <property type="entry name" value="LONG-CHAIN-FATTY-ACID--COA LIGASE"/>
    <property type="match status" value="1"/>
</dbReference>
<evidence type="ECO:0008006" key="8">
    <source>
        <dbReference type="Google" id="ProtNLM"/>
    </source>
</evidence>
<dbReference type="CDD" id="cd05911">
    <property type="entry name" value="Firefly_Luc_like"/>
    <property type="match status" value="1"/>
</dbReference>
<dbReference type="InterPro" id="IPR025110">
    <property type="entry name" value="AMP-bd_C"/>
</dbReference>
<feature type="domain" description="AMP-dependent synthetase/ligase" evidence="4">
    <location>
        <begin position="37"/>
        <end position="388"/>
    </location>
</feature>
<accession>B4N8Z3</accession>
<dbReference type="GO" id="GO:0005777">
    <property type="term" value="C:peroxisome"/>
    <property type="evidence" value="ECO:0007669"/>
    <property type="project" value="UniProtKB-SubCell"/>
</dbReference>
<dbReference type="InterPro" id="IPR020845">
    <property type="entry name" value="AMP-binding_CS"/>
</dbReference>
<dbReference type="Pfam" id="PF00501">
    <property type="entry name" value="AMP-binding"/>
    <property type="match status" value="1"/>
</dbReference>
<dbReference type="GO" id="GO:0046949">
    <property type="term" value="P:fatty-acyl-CoA biosynthetic process"/>
    <property type="evidence" value="ECO:0007669"/>
    <property type="project" value="TreeGrafter"/>
</dbReference>
<dbReference type="InParanoid" id="B4N8Z3"/>
<dbReference type="Proteomes" id="UP000007798">
    <property type="component" value="Unassembled WGS sequence"/>
</dbReference>
<dbReference type="OrthoDB" id="10253869at2759"/>
<dbReference type="Gene3D" id="3.40.50.12780">
    <property type="entry name" value="N-terminal domain of ligase-like"/>
    <property type="match status" value="1"/>
</dbReference>
<evidence type="ECO:0000259" key="5">
    <source>
        <dbReference type="Pfam" id="PF13193"/>
    </source>
</evidence>
<dbReference type="KEGG" id="dwi:6648144"/>
<dbReference type="HOGENOM" id="CLU_000022_59_2_1"/>
<dbReference type="Gene3D" id="3.30.300.30">
    <property type="match status" value="1"/>
</dbReference>
<dbReference type="PROSITE" id="PS00455">
    <property type="entry name" value="AMP_BINDING"/>
    <property type="match status" value="1"/>
</dbReference>
<dbReference type="eggNOG" id="KOG1176">
    <property type="taxonomic scope" value="Eukaryota"/>
</dbReference>
<evidence type="ECO:0000313" key="7">
    <source>
        <dbReference type="Proteomes" id="UP000007798"/>
    </source>
</evidence>
<dbReference type="OMA" id="AVHWYMQ"/>
<dbReference type="FunFam" id="3.40.50.12780:FF:000025">
    <property type="entry name" value="luciferin 4-monooxygenase"/>
    <property type="match status" value="1"/>
</dbReference>
<dbReference type="InterPro" id="IPR000873">
    <property type="entry name" value="AMP-dep_synth/lig_dom"/>
</dbReference>
<evidence type="ECO:0000313" key="6">
    <source>
        <dbReference type="EMBL" id="EDW80498.1"/>
    </source>
</evidence>
<keyword evidence="7" id="KW-1185">Reference proteome</keyword>
<dbReference type="PhylomeDB" id="B4N8Z3"/>
<evidence type="ECO:0000256" key="1">
    <source>
        <dbReference type="ARBA" id="ARBA00004275"/>
    </source>
</evidence>
<proteinExistence type="inferred from homology"/>
<protein>
    <recommendedName>
        <fullName evidence="8">AMP-dependent synthetase/ligase domain-containing protein</fullName>
    </recommendedName>
</protein>
<name>B4N8Z3_DROWI</name>